<evidence type="ECO:0000313" key="2">
    <source>
        <dbReference type="EMBL" id="CEL06363.1"/>
    </source>
</evidence>
<evidence type="ECO:0000313" key="3">
    <source>
        <dbReference type="Proteomes" id="UP000054771"/>
    </source>
</evidence>
<dbReference type="AlphaFoldDB" id="A0A0U5G3T0"/>
<gene>
    <name evidence="2" type="ORF">ASPCAL07469</name>
</gene>
<keyword evidence="3" id="KW-1185">Reference proteome</keyword>
<feature type="compositionally biased region" description="Basic and acidic residues" evidence="1">
    <location>
        <begin position="1"/>
        <end position="11"/>
    </location>
</feature>
<protein>
    <recommendedName>
        <fullName evidence="4">SMP domain-containing protein</fullName>
    </recommendedName>
</protein>
<accession>A0A0U5G3T0</accession>
<feature type="compositionally biased region" description="Polar residues" evidence="1">
    <location>
        <begin position="59"/>
        <end position="80"/>
    </location>
</feature>
<dbReference type="OMA" id="AGDQWAN"/>
<dbReference type="Proteomes" id="UP000054771">
    <property type="component" value="Unassembled WGS sequence"/>
</dbReference>
<organism evidence="2 3">
    <name type="scientific">Aspergillus calidoustus</name>
    <dbReference type="NCBI Taxonomy" id="454130"/>
    <lineage>
        <taxon>Eukaryota</taxon>
        <taxon>Fungi</taxon>
        <taxon>Dikarya</taxon>
        <taxon>Ascomycota</taxon>
        <taxon>Pezizomycotina</taxon>
        <taxon>Eurotiomycetes</taxon>
        <taxon>Eurotiomycetidae</taxon>
        <taxon>Eurotiales</taxon>
        <taxon>Aspergillaceae</taxon>
        <taxon>Aspergillus</taxon>
        <taxon>Aspergillus subgen. Nidulantes</taxon>
    </lineage>
</organism>
<sequence length="80" mass="8349">MPKHEMTKSDSSRIQSSQARVGGDMSSKGFAARAQAAGDQWANSQSRCSGYLNKGGGSSESTNSGAHYTSSTGNTEQSTR</sequence>
<feature type="region of interest" description="Disordered" evidence="1">
    <location>
        <begin position="1"/>
        <end position="80"/>
    </location>
</feature>
<feature type="compositionally biased region" description="Low complexity" evidence="1">
    <location>
        <begin position="31"/>
        <end position="42"/>
    </location>
</feature>
<dbReference type="OrthoDB" id="4509525at2759"/>
<evidence type="ECO:0000256" key="1">
    <source>
        <dbReference type="SAM" id="MobiDB-lite"/>
    </source>
</evidence>
<dbReference type="EMBL" id="CDMC01000005">
    <property type="protein sequence ID" value="CEL06363.1"/>
    <property type="molecule type" value="Genomic_DNA"/>
</dbReference>
<name>A0A0U5G3T0_ASPCI</name>
<proteinExistence type="predicted"/>
<reference evidence="3" key="1">
    <citation type="journal article" date="2016" name="Genome Announc.">
        <title>Draft genome sequences of fungus Aspergillus calidoustus.</title>
        <authorList>
            <person name="Horn F."/>
            <person name="Linde J."/>
            <person name="Mattern D.J."/>
            <person name="Walther G."/>
            <person name="Guthke R."/>
            <person name="Scherlach K."/>
            <person name="Martin K."/>
            <person name="Brakhage A.A."/>
            <person name="Petzke L."/>
            <person name="Valiante V."/>
        </authorList>
    </citation>
    <scope>NUCLEOTIDE SEQUENCE [LARGE SCALE GENOMIC DNA]</scope>
    <source>
        <strain evidence="3">SF006504</strain>
    </source>
</reference>
<evidence type="ECO:0008006" key="4">
    <source>
        <dbReference type="Google" id="ProtNLM"/>
    </source>
</evidence>